<evidence type="ECO:0008006" key="5">
    <source>
        <dbReference type="Google" id="ProtNLM"/>
    </source>
</evidence>
<sequence>MITRTFLSAVLCLSLPGLSQAAGLSRSMGEFQASITIVAACSAQQAMFGSQSQGSGQQVTVICQPGMTPFLTQSIDLGAGSGGSGSSPSSASQGGTSTGAASTPAAGPAFDLVSKNEVLSPPLPSASTFASKVIYVMF</sequence>
<evidence type="ECO:0000256" key="1">
    <source>
        <dbReference type="SAM" id="MobiDB-lite"/>
    </source>
</evidence>
<keyword evidence="4" id="KW-1185">Reference proteome</keyword>
<evidence type="ECO:0000313" key="3">
    <source>
        <dbReference type="EMBL" id="MFC4200016.1"/>
    </source>
</evidence>
<dbReference type="RefSeq" id="WP_217965213.1">
    <property type="nucleotide sequence ID" value="NZ_JAHTBN010000005.1"/>
</dbReference>
<reference evidence="4" key="1">
    <citation type="journal article" date="2019" name="Int. J. Syst. Evol. Microbiol.">
        <title>The Global Catalogue of Microorganisms (GCM) 10K type strain sequencing project: providing services to taxonomists for standard genome sequencing and annotation.</title>
        <authorList>
            <consortium name="The Broad Institute Genomics Platform"/>
            <consortium name="The Broad Institute Genome Sequencing Center for Infectious Disease"/>
            <person name="Wu L."/>
            <person name="Ma J."/>
        </authorList>
    </citation>
    <scope>NUCLEOTIDE SEQUENCE [LARGE SCALE GENOMIC DNA]</scope>
    <source>
        <strain evidence="4">LMG 24813</strain>
    </source>
</reference>
<dbReference type="EMBL" id="JBHSBV010000001">
    <property type="protein sequence ID" value="MFC4200016.1"/>
    <property type="molecule type" value="Genomic_DNA"/>
</dbReference>
<comment type="caution">
    <text evidence="3">The sequence shown here is derived from an EMBL/GenBank/DDBJ whole genome shotgun (WGS) entry which is preliminary data.</text>
</comment>
<feature type="signal peptide" evidence="2">
    <location>
        <begin position="1"/>
        <end position="21"/>
    </location>
</feature>
<feature type="compositionally biased region" description="Low complexity" evidence="1">
    <location>
        <begin position="86"/>
        <end position="106"/>
    </location>
</feature>
<organism evidence="3 4">
    <name type="scientific">Candidimonas humi</name>
    <dbReference type="NCBI Taxonomy" id="683355"/>
    <lineage>
        <taxon>Bacteria</taxon>
        <taxon>Pseudomonadati</taxon>
        <taxon>Pseudomonadota</taxon>
        <taxon>Betaproteobacteria</taxon>
        <taxon>Burkholderiales</taxon>
        <taxon>Alcaligenaceae</taxon>
        <taxon>Candidimonas</taxon>
    </lineage>
</organism>
<evidence type="ECO:0000256" key="2">
    <source>
        <dbReference type="SAM" id="SignalP"/>
    </source>
</evidence>
<accession>A0ABV8NUP5</accession>
<name>A0ABV8NUP5_9BURK</name>
<keyword evidence="2" id="KW-0732">Signal</keyword>
<dbReference type="Proteomes" id="UP001595848">
    <property type="component" value="Unassembled WGS sequence"/>
</dbReference>
<protein>
    <recommendedName>
        <fullName evidence="5">Spore coat protein U (SCPU) domain-containing protein</fullName>
    </recommendedName>
</protein>
<gene>
    <name evidence="3" type="ORF">ACFOY1_03525</name>
</gene>
<feature type="region of interest" description="Disordered" evidence="1">
    <location>
        <begin position="74"/>
        <end position="106"/>
    </location>
</feature>
<proteinExistence type="predicted"/>
<feature type="chain" id="PRO_5046556311" description="Spore coat protein U (SCPU) domain-containing protein" evidence="2">
    <location>
        <begin position="22"/>
        <end position="138"/>
    </location>
</feature>
<evidence type="ECO:0000313" key="4">
    <source>
        <dbReference type="Proteomes" id="UP001595848"/>
    </source>
</evidence>